<feature type="domain" description="FAD/NAD(P)-binding" evidence="6">
    <location>
        <begin position="4"/>
        <end position="274"/>
    </location>
</feature>
<protein>
    <submittedName>
        <fullName evidence="7">Oxidoreductase</fullName>
    </submittedName>
</protein>
<evidence type="ECO:0000313" key="7">
    <source>
        <dbReference type="EMBL" id="GLW91100.1"/>
    </source>
</evidence>
<evidence type="ECO:0000256" key="2">
    <source>
        <dbReference type="ARBA" id="ARBA00005272"/>
    </source>
</evidence>
<keyword evidence="5" id="KW-0560">Oxidoreductase</keyword>
<dbReference type="PRINTS" id="PR00368">
    <property type="entry name" value="FADPNR"/>
</dbReference>
<evidence type="ECO:0000313" key="8">
    <source>
        <dbReference type="Proteomes" id="UP001165042"/>
    </source>
</evidence>
<gene>
    <name evidence="7" type="ORF">Aglo03_19160</name>
</gene>
<dbReference type="PANTHER" id="PTHR42913">
    <property type="entry name" value="APOPTOSIS-INDUCING FACTOR 1"/>
    <property type="match status" value="1"/>
</dbReference>
<keyword evidence="3" id="KW-0285">Flavoprotein</keyword>
<evidence type="ECO:0000256" key="3">
    <source>
        <dbReference type="ARBA" id="ARBA00022630"/>
    </source>
</evidence>
<dbReference type="GO" id="GO:0003955">
    <property type="term" value="F:NAD(P)H dehydrogenase (quinone) activity"/>
    <property type="evidence" value="ECO:0007669"/>
    <property type="project" value="TreeGrafter"/>
</dbReference>
<dbReference type="PRINTS" id="PR00469">
    <property type="entry name" value="PNDRDTASEII"/>
</dbReference>
<name>A0A9W6V631_9PSEU</name>
<keyword evidence="4" id="KW-0274">FAD</keyword>
<dbReference type="EMBL" id="BSSD01000002">
    <property type="protein sequence ID" value="GLW91100.1"/>
    <property type="molecule type" value="Genomic_DNA"/>
</dbReference>
<dbReference type="Pfam" id="PF07992">
    <property type="entry name" value="Pyr_redox_2"/>
    <property type="match status" value="1"/>
</dbReference>
<organism evidence="7 8">
    <name type="scientific">Actinokineospora globicatena</name>
    <dbReference type="NCBI Taxonomy" id="103729"/>
    <lineage>
        <taxon>Bacteria</taxon>
        <taxon>Bacillati</taxon>
        <taxon>Actinomycetota</taxon>
        <taxon>Actinomycetes</taxon>
        <taxon>Pseudonocardiales</taxon>
        <taxon>Pseudonocardiaceae</taxon>
        <taxon>Actinokineospora</taxon>
    </lineage>
</organism>
<comment type="caution">
    <text evidence="7">The sequence shown here is derived from an EMBL/GenBank/DDBJ whole genome shotgun (WGS) entry which is preliminary data.</text>
</comment>
<sequence length="368" mass="38633">MAQRIVVVGAGYAGLSAAGRVARAVGDRVEVTVVNPSPWFVERVRLHQVAVGTDGARVDLDALLGKRGVSLVVGTATALDPDARRLTVGARELDYDFLVYAAGSTAVVDQHALTISGADDTALTRARLAQLPDGARVTVVGGGATGLEMATELAESRPGLAVRLVTGEDLGAWLSPRARDHLRTVLTRMGVEIHETKVVETHPDGVTLATGQHLPGEATLWCTGFTVPSLARDSGLAVDNQGRVLVDQTLRSQSHDTVYAAGDATALPGNLRMACATALPSAQHVADGIAARITGREPEPLRFKFVAQCISLGRRDALLQFLNPDDSPGEKILTGRTAALAKEAIVRGAALSARRPGPLRAVRPLRTT</sequence>
<comment type="cofactor">
    <cofactor evidence="1">
        <name>FAD</name>
        <dbReference type="ChEBI" id="CHEBI:57692"/>
    </cofactor>
</comment>
<dbReference type="Proteomes" id="UP001165042">
    <property type="component" value="Unassembled WGS sequence"/>
</dbReference>
<evidence type="ECO:0000256" key="1">
    <source>
        <dbReference type="ARBA" id="ARBA00001974"/>
    </source>
</evidence>
<evidence type="ECO:0000256" key="4">
    <source>
        <dbReference type="ARBA" id="ARBA00022827"/>
    </source>
</evidence>
<proteinExistence type="inferred from homology"/>
<dbReference type="Gene3D" id="3.50.50.100">
    <property type="match status" value="1"/>
</dbReference>
<keyword evidence="8" id="KW-1185">Reference proteome</keyword>
<evidence type="ECO:0000259" key="6">
    <source>
        <dbReference type="Pfam" id="PF07992"/>
    </source>
</evidence>
<dbReference type="InterPro" id="IPR023753">
    <property type="entry name" value="FAD/NAD-binding_dom"/>
</dbReference>
<comment type="similarity">
    <text evidence="2">Belongs to the NADH dehydrogenase family.</text>
</comment>
<dbReference type="AlphaFoldDB" id="A0A9W6V631"/>
<dbReference type="SUPFAM" id="SSF51905">
    <property type="entry name" value="FAD/NAD(P)-binding domain"/>
    <property type="match status" value="1"/>
</dbReference>
<dbReference type="GO" id="GO:0019646">
    <property type="term" value="P:aerobic electron transport chain"/>
    <property type="evidence" value="ECO:0007669"/>
    <property type="project" value="TreeGrafter"/>
</dbReference>
<accession>A0A9W6V631</accession>
<dbReference type="RefSeq" id="WP_285609609.1">
    <property type="nucleotide sequence ID" value="NZ_BSSD01000002.1"/>
</dbReference>
<dbReference type="PANTHER" id="PTHR42913:SF3">
    <property type="entry name" value="64 KDA MITOCHONDRIAL NADH DEHYDROGENASE (EUROFUNG)"/>
    <property type="match status" value="1"/>
</dbReference>
<evidence type="ECO:0000256" key="5">
    <source>
        <dbReference type="ARBA" id="ARBA00023002"/>
    </source>
</evidence>
<reference evidence="7" key="1">
    <citation type="submission" date="2023-02" db="EMBL/GenBank/DDBJ databases">
        <title>Actinokineospora globicatena NBRC 15670.</title>
        <authorList>
            <person name="Ichikawa N."/>
            <person name="Sato H."/>
            <person name="Tonouchi N."/>
        </authorList>
    </citation>
    <scope>NUCLEOTIDE SEQUENCE</scope>
    <source>
        <strain evidence="7">NBRC 15670</strain>
    </source>
</reference>
<dbReference type="InterPro" id="IPR051169">
    <property type="entry name" value="NADH-Q_oxidoreductase"/>
</dbReference>
<dbReference type="InterPro" id="IPR036188">
    <property type="entry name" value="FAD/NAD-bd_sf"/>
</dbReference>